<dbReference type="EMBL" id="BAAADJ010000022">
    <property type="protein sequence ID" value="GAA0332342.1"/>
    <property type="molecule type" value="Genomic_DNA"/>
</dbReference>
<dbReference type="NCBIfam" id="NF047420">
    <property type="entry name" value="EF_P_mod_YmfI"/>
    <property type="match status" value="1"/>
</dbReference>
<dbReference type="InterPro" id="IPR036291">
    <property type="entry name" value="NAD(P)-bd_dom_sf"/>
</dbReference>
<keyword evidence="3" id="KW-1185">Reference proteome</keyword>
<dbReference type="InterPro" id="IPR002347">
    <property type="entry name" value="SDR_fam"/>
</dbReference>
<name>A0ABN0WC32_9BACI</name>
<dbReference type="RefSeq" id="WP_343799316.1">
    <property type="nucleotide sequence ID" value="NZ_BAAADJ010000022.1"/>
</dbReference>
<sequence length="240" mass="26850">MKKWALITGASGEIGKAISRKLAAEGYYLYLHYYQNQQGMDELLQQLNEWNGEYIPIRADLSTIEGVEQLVQSIFQIDDIVFCAGKELNKLLIDTNEEEIFFHIQLHMSSTILLTKKLLPKLYQKEKGAILFISSIWGETGAALETVYSAVKGGQIAFAKALSKEVARNGIRVNVVSPGAIQTRMNQFLAEEEKYDLEMEIALGRMGTPEEVSEAVSFLLSPKASYITGEVLRVNGGWYT</sequence>
<reference evidence="2 3" key="1">
    <citation type="journal article" date="2019" name="Int. J. Syst. Evol. Microbiol.">
        <title>The Global Catalogue of Microorganisms (GCM) 10K type strain sequencing project: providing services to taxonomists for standard genome sequencing and annotation.</title>
        <authorList>
            <consortium name="The Broad Institute Genomics Platform"/>
            <consortium name="The Broad Institute Genome Sequencing Center for Infectious Disease"/>
            <person name="Wu L."/>
            <person name="Ma J."/>
        </authorList>
    </citation>
    <scope>NUCLEOTIDE SEQUENCE [LARGE SCALE GENOMIC DNA]</scope>
    <source>
        <strain evidence="2 3">JCM 9731</strain>
    </source>
</reference>
<evidence type="ECO:0000313" key="2">
    <source>
        <dbReference type="EMBL" id="GAA0332342.1"/>
    </source>
</evidence>
<evidence type="ECO:0000256" key="1">
    <source>
        <dbReference type="ARBA" id="ARBA00006484"/>
    </source>
</evidence>
<comment type="similarity">
    <text evidence="1">Belongs to the short-chain dehydrogenases/reductases (SDR) family.</text>
</comment>
<protein>
    <submittedName>
        <fullName evidence="2">SDR family oxidoreductase</fullName>
    </submittedName>
</protein>
<organism evidence="2 3">
    <name type="scientific">Bacillus carboniphilus</name>
    <dbReference type="NCBI Taxonomy" id="86663"/>
    <lineage>
        <taxon>Bacteria</taxon>
        <taxon>Bacillati</taxon>
        <taxon>Bacillota</taxon>
        <taxon>Bacilli</taxon>
        <taxon>Bacillales</taxon>
        <taxon>Bacillaceae</taxon>
        <taxon>Bacillus</taxon>
    </lineage>
</organism>
<dbReference type="Pfam" id="PF13561">
    <property type="entry name" value="adh_short_C2"/>
    <property type="match status" value="1"/>
</dbReference>
<evidence type="ECO:0000313" key="3">
    <source>
        <dbReference type="Proteomes" id="UP001500782"/>
    </source>
</evidence>
<comment type="caution">
    <text evidence="2">The sequence shown here is derived from an EMBL/GenBank/DDBJ whole genome shotgun (WGS) entry which is preliminary data.</text>
</comment>
<dbReference type="SUPFAM" id="SSF51735">
    <property type="entry name" value="NAD(P)-binding Rossmann-fold domains"/>
    <property type="match status" value="1"/>
</dbReference>
<dbReference type="PANTHER" id="PTHR42879">
    <property type="entry name" value="3-OXOACYL-(ACYL-CARRIER-PROTEIN) REDUCTASE"/>
    <property type="match status" value="1"/>
</dbReference>
<dbReference type="Proteomes" id="UP001500782">
    <property type="component" value="Unassembled WGS sequence"/>
</dbReference>
<dbReference type="PANTHER" id="PTHR42879:SF2">
    <property type="entry name" value="3-OXOACYL-[ACYL-CARRIER-PROTEIN] REDUCTASE FABG"/>
    <property type="match status" value="1"/>
</dbReference>
<gene>
    <name evidence="2" type="ORF">GCM10008967_23750</name>
</gene>
<dbReference type="PRINTS" id="PR00081">
    <property type="entry name" value="GDHRDH"/>
</dbReference>
<dbReference type="InterPro" id="IPR050259">
    <property type="entry name" value="SDR"/>
</dbReference>
<proteinExistence type="inferred from homology"/>
<dbReference type="Gene3D" id="3.40.50.720">
    <property type="entry name" value="NAD(P)-binding Rossmann-like Domain"/>
    <property type="match status" value="1"/>
</dbReference>
<dbReference type="CDD" id="cd05233">
    <property type="entry name" value="SDR_c"/>
    <property type="match status" value="1"/>
</dbReference>
<accession>A0ABN0WC32</accession>